<comment type="similarity">
    <text evidence="1">Belongs to the ABC transporter superfamily.</text>
</comment>
<dbReference type="RefSeq" id="WP_231811777.1">
    <property type="nucleotide sequence ID" value="NZ_JAJOZR010000001.1"/>
</dbReference>
<dbReference type="Gene3D" id="3.40.50.300">
    <property type="entry name" value="P-loop containing nucleotide triphosphate hydrolases"/>
    <property type="match status" value="1"/>
</dbReference>
<dbReference type="Pfam" id="PF00005">
    <property type="entry name" value="ABC_tran"/>
    <property type="match status" value="1"/>
</dbReference>
<keyword evidence="5" id="KW-1278">Translocase</keyword>
<dbReference type="PANTHER" id="PTHR42794">
    <property type="entry name" value="HEMIN IMPORT ATP-BINDING PROTEIN HMUV"/>
    <property type="match status" value="1"/>
</dbReference>
<dbReference type="GO" id="GO:0005524">
    <property type="term" value="F:ATP binding"/>
    <property type="evidence" value="ECO:0007669"/>
    <property type="project" value="UniProtKB-KW"/>
</dbReference>
<comment type="function">
    <text evidence="6">Part of the ABC transporter complex HmuTUV involved in hemin import. Responsible for energy coupling to the transport system.</text>
</comment>
<dbReference type="PROSITE" id="PS00211">
    <property type="entry name" value="ABC_TRANSPORTER_1"/>
    <property type="match status" value="1"/>
</dbReference>
<dbReference type="InterPro" id="IPR003593">
    <property type="entry name" value="AAA+_ATPase"/>
</dbReference>
<evidence type="ECO:0000259" key="7">
    <source>
        <dbReference type="PROSITE" id="PS50893"/>
    </source>
</evidence>
<dbReference type="CDD" id="cd03214">
    <property type="entry name" value="ABC_Iron-Siderophores_B12_Hemin"/>
    <property type="match status" value="1"/>
</dbReference>
<comment type="caution">
    <text evidence="8">The sequence shown here is derived from an EMBL/GenBank/DDBJ whole genome shotgun (WGS) entry which is preliminary data.</text>
</comment>
<keyword evidence="2" id="KW-0813">Transport</keyword>
<evidence type="ECO:0000313" key="8">
    <source>
        <dbReference type="EMBL" id="MCD7108027.1"/>
    </source>
</evidence>
<evidence type="ECO:0000256" key="2">
    <source>
        <dbReference type="ARBA" id="ARBA00022448"/>
    </source>
</evidence>
<keyword evidence="3" id="KW-0547">Nucleotide-binding</keyword>
<evidence type="ECO:0000313" key="9">
    <source>
        <dbReference type="Proteomes" id="UP001139089"/>
    </source>
</evidence>
<name>A0A9X1SZ52_9HYPH</name>
<evidence type="ECO:0000256" key="3">
    <source>
        <dbReference type="ARBA" id="ARBA00022741"/>
    </source>
</evidence>
<sequence>MSFSVENYSVTIGARRVVQTVSFDARPGRMLAVLGPNGAGKSTLLKGFCGMRRGDGRVRLDQADLLAMRPLDRARQVGYVAQDLAQLDVALDVFELLLLAQSGGRRSWRAPPEAFRRAEETLETLGLSRFARCRPGQLSGGERQMIGLALALVRRPRLLLLDEPTSALDLSNQLQILDAVAEHTRSHAVVTLAVLHDLNLATRYADEVLLLKDGRVHISGPTETVMDPATISEVYGVDCHPLPVPGTRFTALYPVSRTPHGRAPAG</sequence>
<dbReference type="PROSITE" id="PS50893">
    <property type="entry name" value="ABC_TRANSPORTER_2"/>
    <property type="match status" value="1"/>
</dbReference>
<gene>
    <name evidence="8" type="ORF">LRX75_03120</name>
</gene>
<dbReference type="SUPFAM" id="SSF52540">
    <property type="entry name" value="P-loop containing nucleoside triphosphate hydrolases"/>
    <property type="match status" value="1"/>
</dbReference>
<dbReference type="AlphaFoldDB" id="A0A9X1SZ52"/>
<evidence type="ECO:0000256" key="6">
    <source>
        <dbReference type="ARBA" id="ARBA00037066"/>
    </source>
</evidence>
<dbReference type="EMBL" id="JAJOZR010000001">
    <property type="protein sequence ID" value="MCD7108027.1"/>
    <property type="molecule type" value="Genomic_DNA"/>
</dbReference>
<dbReference type="Proteomes" id="UP001139089">
    <property type="component" value="Unassembled WGS sequence"/>
</dbReference>
<evidence type="ECO:0000256" key="5">
    <source>
        <dbReference type="ARBA" id="ARBA00022967"/>
    </source>
</evidence>
<dbReference type="GO" id="GO:0016887">
    <property type="term" value="F:ATP hydrolysis activity"/>
    <property type="evidence" value="ECO:0007669"/>
    <property type="project" value="InterPro"/>
</dbReference>
<reference evidence="8" key="1">
    <citation type="submission" date="2021-12" db="EMBL/GenBank/DDBJ databases">
        <authorList>
            <person name="Li Y."/>
        </authorList>
    </citation>
    <scope>NUCLEOTIDE SEQUENCE</scope>
    <source>
        <strain evidence="8">DKSPLA3</strain>
    </source>
</reference>
<organism evidence="8 9">
    <name type="scientific">Rhizobium quercicola</name>
    <dbReference type="NCBI Taxonomy" id="2901226"/>
    <lineage>
        <taxon>Bacteria</taxon>
        <taxon>Pseudomonadati</taxon>
        <taxon>Pseudomonadota</taxon>
        <taxon>Alphaproteobacteria</taxon>
        <taxon>Hyphomicrobiales</taxon>
        <taxon>Rhizobiaceae</taxon>
        <taxon>Rhizobium/Agrobacterium group</taxon>
        <taxon>Rhizobium</taxon>
    </lineage>
</organism>
<dbReference type="PANTHER" id="PTHR42794:SF1">
    <property type="entry name" value="HEMIN IMPORT ATP-BINDING PROTEIN HMUV"/>
    <property type="match status" value="1"/>
</dbReference>
<feature type="domain" description="ABC transporter" evidence="7">
    <location>
        <begin position="3"/>
        <end position="238"/>
    </location>
</feature>
<accession>A0A9X1SZ52</accession>
<dbReference type="InterPro" id="IPR003439">
    <property type="entry name" value="ABC_transporter-like_ATP-bd"/>
</dbReference>
<keyword evidence="4 8" id="KW-0067">ATP-binding</keyword>
<dbReference type="InterPro" id="IPR017871">
    <property type="entry name" value="ABC_transporter-like_CS"/>
</dbReference>
<evidence type="ECO:0000256" key="1">
    <source>
        <dbReference type="ARBA" id="ARBA00005417"/>
    </source>
</evidence>
<dbReference type="InterPro" id="IPR027417">
    <property type="entry name" value="P-loop_NTPase"/>
</dbReference>
<protein>
    <submittedName>
        <fullName evidence="8">ABC transporter ATP-binding protein</fullName>
    </submittedName>
</protein>
<dbReference type="SMART" id="SM00382">
    <property type="entry name" value="AAA"/>
    <property type="match status" value="1"/>
</dbReference>
<keyword evidence="9" id="KW-1185">Reference proteome</keyword>
<evidence type="ECO:0000256" key="4">
    <source>
        <dbReference type="ARBA" id="ARBA00022840"/>
    </source>
</evidence>
<proteinExistence type="inferred from homology"/>